<dbReference type="InterPro" id="IPR013216">
    <property type="entry name" value="Methyltransf_11"/>
</dbReference>
<evidence type="ECO:0000313" key="3">
    <source>
        <dbReference type="Proteomes" id="UP000242699"/>
    </source>
</evidence>
<evidence type="ECO:0000259" key="1">
    <source>
        <dbReference type="Pfam" id="PF08241"/>
    </source>
</evidence>
<dbReference type="EMBL" id="PXYT01000082">
    <property type="protein sequence ID" value="PSR24332.1"/>
    <property type="molecule type" value="Genomic_DNA"/>
</dbReference>
<keyword evidence="2" id="KW-0489">Methyltransferase</keyword>
<dbReference type="GO" id="GO:0008757">
    <property type="term" value="F:S-adenosylmethionine-dependent methyltransferase activity"/>
    <property type="evidence" value="ECO:0007669"/>
    <property type="project" value="InterPro"/>
</dbReference>
<protein>
    <submittedName>
        <fullName evidence="2">Methyltransferase type 11</fullName>
    </submittedName>
</protein>
<sequence length="512" mass="58309">MITRRFHEKMATRSLYAISWQIITDPELPALVRRAYSKGVVLDTWMHGEWQAKITPSAQRRLEVLAPDLAAQVLTEQTTWPAYPFSPLYLTHLFQAVLTSMALFSVHTQSDAERVSHSDVDHALATLQRFAAEEPLGLQAVVRVFHIIWPFEDLNAIRYFRRLPRLEFLSGVSHRPWVQELLADQLSLYLRMGLVKESLTGKGEMLRLTPRGRNFLQEFERILEESGELDWRANQQRWDIFRVMDYDTVFNTVFPNNIEDTQTFLDSLPIQPGMQVLEVGAGTGRVCVDMGLHERVLPGGQVAAVEPSSALVAHLQKKCQDRQVPNVTVVPGQAENLPFESQVFDVSMAVAVLHFTEVEQAVREMARVTKPGGWVGAALPPPQIDVREIPMAALWLRPLSDLAEEFGLPFGDRNGLPPGQVEEAFRKASLQDVTIRQLPFLMTAEDHRAFFTFFVKGAAFFQHTLARLPYRERVHFLYHLEERGRQIASQTQPAEKRHVYYGEAIWGRVPPA</sequence>
<organism evidence="2 3">
    <name type="scientific">Sulfobacillus benefaciens</name>
    <dbReference type="NCBI Taxonomy" id="453960"/>
    <lineage>
        <taxon>Bacteria</taxon>
        <taxon>Bacillati</taxon>
        <taxon>Bacillota</taxon>
        <taxon>Clostridia</taxon>
        <taxon>Eubacteriales</taxon>
        <taxon>Clostridiales Family XVII. Incertae Sedis</taxon>
        <taxon>Sulfobacillus</taxon>
    </lineage>
</organism>
<dbReference type="Pfam" id="PF08241">
    <property type="entry name" value="Methyltransf_11"/>
    <property type="match status" value="1"/>
</dbReference>
<dbReference type="PANTHER" id="PTHR43591">
    <property type="entry name" value="METHYLTRANSFERASE"/>
    <property type="match status" value="1"/>
</dbReference>
<name>A0A2T2WQ22_9FIRM</name>
<gene>
    <name evidence="2" type="ORF">C7B43_19300</name>
</gene>
<dbReference type="CDD" id="cd02440">
    <property type="entry name" value="AdoMet_MTases"/>
    <property type="match status" value="1"/>
</dbReference>
<feature type="domain" description="Methyltransferase type 11" evidence="1">
    <location>
        <begin position="277"/>
        <end position="375"/>
    </location>
</feature>
<comment type="caution">
    <text evidence="2">The sequence shown here is derived from an EMBL/GenBank/DDBJ whole genome shotgun (WGS) entry which is preliminary data.</text>
</comment>
<dbReference type="Gene3D" id="3.40.50.150">
    <property type="entry name" value="Vaccinia Virus protein VP39"/>
    <property type="match status" value="1"/>
</dbReference>
<dbReference type="PANTHER" id="PTHR43591:SF24">
    <property type="entry name" value="2-METHOXY-6-POLYPRENYL-1,4-BENZOQUINOL METHYLASE, MITOCHONDRIAL"/>
    <property type="match status" value="1"/>
</dbReference>
<evidence type="ECO:0000313" key="2">
    <source>
        <dbReference type="EMBL" id="PSR24332.1"/>
    </source>
</evidence>
<dbReference type="SUPFAM" id="SSF53335">
    <property type="entry name" value="S-adenosyl-L-methionine-dependent methyltransferases"/>
    <property type="match status" value="1"/>
</dbReference>
<dbReference type="InterPro" id="IPR029063">
    <property type="entry name" value="SAM-dependent_MTases_sf"/>
</dbReference>
<dbReference type="GO" id="GO:0032259">
    <property type="term" value="P:methylation"/>
    <property type="evidence" value="ECO:0007669"/>
    <property type="project" value="UniProtKB-KW"/>
</dbReference>
<proteinExistence type="predicted"/>
<dbReference type="AlphaFoldDB" id="A0A2T2WQ22"/>
<reference evidence="2 3" key="1">
    <citation type="journal article" date="2014" name="BMC Genomics">
        <title>Comparison of environmental and isolate Sulfobacillus genomes reveals diverse carbon, sulfur, nitrogen, and hydrogen metabolisms.</title>
        <authorList>
            <person name="Justice N.B."/>
            <person name="Norman A."/>
            <person name="Brown C.T."/>
            <person name="Singh A."/>
            <person name="Thomas B.C."/>
            <person name="Banfield J.F."/>
        </authorList>
    </citation>
    <scope>NUCLEOTIDE SEQUENCE [LARGE SCALE GENOMIC DNA]</scope>
    <source>
        <strain evidence="2">AMDSBA1</strain>
    </source>
</reference>
<accession>A0A2T2WQ22</accession>
<dbReference type="Proteomes" id="UP000242699">
    <property type="component" value="Unassembled WGS sequence"/>
</dbReference>
<keyword evidence="2" id="KW-0808">Transferase</keyword>